<feature type="compositionally biased region" description="Polar residues" evidence="1">
    <location>
        <begin position="33"/>
        <end position="55"/>
    </location>
</feature>
<evidence type="ECO:0000313" key="2">
    <source>
        <dbReference type="EMBL" id="EFF78926.1"/>
    </source>
</evidence>
<name>D4U1U0_9ACTO</name>
<proteinExistence type="predicted"/>
<gene>
    <name evidence="2" type="ORF">HMPREF0970_02193</name>
</gene>
<dbReference type="PATRIC" id="fig|649742.3.peg.1985"/>
<dbReference type="Proteomes" id="UP000003150">
    <property type="component" value="Unassembled WGS sequence"/>
</dbReference>
<dbReference type="HOGENOM" id="CLU_1486031_0_0_11"/>
<dbReference type="EMBL" id="ACYT02000078">
    <property type="protein sequence ID" value="EFF78926.1"/>
    <property type="molecule type" value="Genomic_DNA"/>
</dbReference>
<reference evidence="2 3" key="1">
    <citation type="submission" date="2009-10" db="EMBL/GenBank/DDBJ databases">
        <authorList>
            <person name="Weinstock G."/>
            <person name="Sodergren E."/>
            <person name="Clifton S."/>
            <person name="Fulton L."/>
            <person name="Fulton B."/>
            <person name="Courtney L."/>
            <person name="Fronick C."/>
            <person name="Harrison M."/>
            <person name="Strong C."/>
            <person name="Farmer C."/>
            <person name="Delahaunty K."/>
            <person name="Markovic C."/>
            <person name="Hall O."/>
            <person name="Minx P."/>
            <person name="Tomlinson C."/>
            <person name="Mitreva M."/>
            <person name="Nelson J."/>
            <person name="Hou S."/>
            <person name="Wollam A."/>
            <person name="Pepin K.H."/>
            <person name="Johnson M."/>
            <person name="Bhonagiri V."/>
            <person name="Nash W.E."/>
            <person name="Warren W."/>
            <person name="Chinwalla A."/>
            <person name="Mardis E.R."/>
            <person name="Wilson R.K."/>
        </authorList>
    </citation>
    <scope>NUCLEOTIDE SEQUENCE [LARGE SCALE GENOMIC DNA]</scope>
    <source>
        <strain evidence="2 3">F0309</strain>
    </source>
</reference>
<sequence length="185" mass="19872">MEDTMSLSTYWLLPPRWSSCPKEEISSILNQAFGSTGDTQDQTTADNTEQDSTSPEGGVIALAVGPIDADYDFTPTLLVLASPIPASTTPAQALADSARSMSDQVPGFRMLEDCEWPARPESSHLRTGIYIQGSVPITACQWAWIHSDGGNDFLLTATATMTTPAFGDLNDDVLAIIMSLEVRNA</sequence>
<protein>
    <recommendedName>
        <fullName evidence="4">Lipoprotein LpqN</fullName>
    </recommendedName>
</protein>
<feature type="region of interest" description="Disordered" evidence="1">
    <location>
        <begin position="33"/>
        <end position="57"/>
    </location>
</feature>
<organism evidence="2 3">
    <name type="scientific">Schaalia odontolytica F0309</name>
    <dbReference type="NCBI Taxonomy" id="649742"/>
    <lineage>
        <taxon>Bacteria</taxon>
        <taxon>Bacillati</taxon>
        <taxon>Actinomycetota</taxon>
        <taxon>Actinomycetes</taxon>
        <taxon>Actinomycetales</taxon>
        <taxon>Actinomycetaceae</taxon>
        <taxon>Schaalia</taxon>
    </lineage>
</organism>
<dbReference type="Gene3D" id="3.40.1000.10">
    <property type="entry name" value="Mog1/PsbP, alpha/beta/alpha sandwich"/>
    <property type="match status" value="1"/>
</dbReference>
<accession>D4U1U0</accession>
<evidence type="ECO:0008006" key="4">
    <source>
        <dbReference type="Google" id="ProtNLM"/>
    </source>
</evidence>
<comment type="caution">
    <text evidence="2">The sequence shown here is derived from an EMBL/GenBank/DDBJ whole genome shotgun (WGS) entry which is preliminary data.</text>
</comment>
<evidence type="ECO:0000256" key="1">
    <source>
        <dbReference type="SAM" id="MobiDB-lite"/>
    </source>
</evidence>
<dbReference type="AlphaFoldDB" id="D4U1U0"/>
<evidence type="ECO:0000313" key="3">
    <source>
        <dbReference type="Proteomes" id="UP000003150"/>
    </source>
</evidence>